<dbReference type="AlphaFoldDB" id="A0A4S4K3W6"/>
<dbReference type="Proteomes" id="UP000297014">
    <property type="component" value="Unassembled WGS sequence"/>
</dbReference>
<keyword evidence="4 6" id="KW-0732">Signal</keyword>
<dbReference type="Gene3D" id="3.40.50.1980">
    <property type="entry name" value="Nitrogenase molybdenum iron protein domain"/>
    <property type="match status" value="2"/>
</dbReference>
<dbReference type="InterPro" id="IPR002491">
    <property type="entry name" value="ABC_transptr_periplasmic_BD"/>
</dbReference>
<feature type="chain" id="PRO_5020479998" evidence="6">
    <location>
        <begin position="25"/>
        <end position="322"/>
    </location>
</feature>
<feature type="signal peptide" evidence="6">
    <location>
        <begin position="1"/>
        <end position="24"/>
    </location>
</feature>
<evidence type="ECO:0000256" key="4">
    <source>
        <dbReference type="ARBA" id="ARBA00022729"/>
    </source>
</evidence>
<dbReference type="PROSITE" id="PS50983">
    <property type="entry name" value="FE_B12_PBP"/>
    <property type="match status" value="1"/>
</dbReference>
<dbReference type="InterPro" id="IPR051313">
    <property type="entry name" value="Bact_iron-sidero_bind"/>
</dbReference>
<organism evidence="8 9">
    <name type="scientific">Alkalihalobacillus alcalophilus ATCC 27647 = CGMCC 1.3604</name>
    <dbReference type="NCBI Taxonomy" id="1218173"/>
    <lineage>
        <taxon>Bacteria</taxon>
        <taxon>Bacillati</taxon>
        <taxon>Bacillota</taxon>
        <taxon>Bacilli</taxon>
        <taxon>Bacillales</taxon>
        <taxon>Bacillaceae</taxon>
        <taxon>Alkalihalobacillus</taxon>
    </lineage>
</organism>
<evidence type="ECO:0000259" key="7">
    <source>
        <dbReference type="PROSITE" id="PS50983"/>
    </source>
</evidence>
<evidence type="ECO:0000313" key="9">
    <source>
        <dbReference type="Proteomes" id="UP000297014"/>
    </source>
</evidence>
<protein>
    <submittedName>
        <fullName evidence="8">ABC transporter substrate-binding protein</fullName>
    </submittedName>
</protein>
<dbReference type="RefSeq" id="WP_003321137.1">
    <property type="nucleotide sequence ID" value="NZ_ALPT02000086.1"/>
</dbReference>
<name>A0A4S4K3W6_ALKAL</name>
<feature type="domain" description="Fe/B12 periplasmic-binding" evidence="7">
    <location>
        <begin position="61"/>
        <end position="322"/>
    </location>
</feature>
<evidence type="ECO:0000256" key="3">
    <source>
        <dbReference type="ARBA" id="ARBA00022448"/>
    </source>
</evidence>
<evidence type="ECO:0000256" key="6">
    <source>
        <dbReference type="SAM" id="SignalP"/>
    </source>
</evidence>
<comment type="caution">
    <text evidence="8">The sequence shown here is derived from an EMBL/GenBank/DDBJ whole genome shotgun (WGS) entry which is preliminary data.</text>
</comment>
<evidence type="ECO:0000256" key="1">
    <source>
        <dbReference type="ARBA" id="ARBA00004193"/>
    </source>
</evidence>
<dbReference type="OrthoDB" id="2417096at2"/>
<evidence type="ECO:0000256" key="2">
    <source>
        <dbReference type="ARBA" id="ARBA00008814"/>
    </source>
</evidence>
<dbReference type="GO" id="GO:0005886">
    <property type="term" value="C:plasma membrane"/>
    <property type="evidence" value="ECO:0007669"/>
    <property type="project" value="UniProtKB-SubCell"/>
</dbReference>
<sequence>MLKSKAFYKLISVGLLAVALVACGNDGESENTNDETNTSEQSQERVLTDTLGNEVTIPANPERIIASYLEDSLVALDVEPVAQWSVHDGASIQDYLQGDLDGVPLVPHDLPFEAVSSFEPDLIIVDSPSLVEGGKYEQYSKIAPTYVIGEEENSDWRINLTTIAEILNKEEEAEQVLAEYDAKAEQAKDKIQAEISDESAAAIWLVNDSFFIVNKNLSSGSVMYGDLGLGVPSVVEEISASDAANWSSISLEKLVELDADHLFLINSDTGIEDSAINESLWKNIPAVQKGQVYEFGPDTSWLYQGAIANGQIIDDILNSLID</sequence>
<dbReference type="CDD" id="cd01138">
    <property type="entry name" value="FeuA"/>
    <property type="match status" value="1"/>
</dbReference>
<dbReference type="GO" id="GO:0030288">
    <property type="term" value="C:outer membrane-bounded periplasmic space"/>
    <property type="evidence" value="ECO:0007669"/>
    <property type="project" value="TreeGrafter"/>
</dbReference>
<evidence type="ECO:0000256" key="5">
    <source>
        <dbReference type="SAM" id="Coils"/>
    </source>
</evidence>
<feature type="coiled-coil region" evidence="5">
    <location>
        <begin position="163"/>
        <end position="197"/>
    </location>
</feature>
<dbReference type="PANTHER" id="PTHR30532:SF29">
    <property type="entry name" value="FE(3+) DICITRATE-BINDING PERIPLASMIC PROTEIN"/>
    <property type="match status" value="1"/>
</dbReference>
<keyword evidence="3" id="KW-0813">Transport</keyword>
<dbReference type="SUPFAM" id="SSF53807">
    <property type="entry name" value="Helical backbone' metal receptor"/>
    <property type="match status" value="1"/>
</dbReference>
<evidence type="ECO:0000313" key="8">
    <source>
        <dbReference type="EMBL" id="THG91950.1"/>
    </source>
</evidence>
<proteinExistence type="inferred from homology"/>
<dbReference type="EMBL" id="JALP01000035">
    <property type="protein sequence ID" value="THG91950.1"/>
    <property type="molecule type" value="Genomic_DNA"/>
</dbReference>
<dbReference type="GO" id="GO:1901678">
    <property type="term" value="P:iron coordination entity transport"/>
    <property type="evidence" value="ECO:0007669"/>
    <property type="project" value="UniProtKB-ARBA"/>
</dbReference>
<reference evidence="8 9" key="1">
    <citation type="submission" date="2014-01" db="EMBL/GenBank/DDBJ databases">
        <title>Draft genome sequencing of Bacillus alcalophilus CGMCC 1.3604.</title>
        <authorList>
            <person name="Yang J."/>
            <person name="Diao L."/>
            <person name="Yang S."/>
        </authorList>
    </citation>
    <scope>NUCLEOTIDE SEQUENCE [LARGE SCALE GENOMIC DNA]</scope>
    <source>
        <strain evidence="8 9">CGMCC 1.3604</strain>
    </source>
</reference>
<accession>A0A4S4K3W6</accession>
<comment type="similarity">
    <text evidence="2">Belongs to the bacterial solute-binding protein 8 family.</text>
</comment>
<dbReference type="PROSITE" id="PS51257">
    <property type="entry name" value="PROKAR_LIPOPROTEIN"/>
    <property type="match status" value="1"/>
</dbReference>
<gene>
    <name evidence="8" type="ORF">AJ85_00600</name>
</gene>
<dbReference type="Pfam" id="PF01497">
    <property type="entry name" value="Peripla_BP_2"/>
    <property type="match status" value="1"/>
</dbReference>
<dbReference type="PANTHER" id="PTHR30532">
    <property type="entry name" value="IRON III DICITRATE-BINDING PERIPLASMIC PROTEIN"/>
    <property type="match status" value="1"/>
</dbReference>
<comment type="subcellular location">
    <subcellularLocation>
        <location evidence="1">Cell membrane</location>
        <topology evidence="1">Lipid-anchor</topology>
    </subcellularLocation>
</comment>
<keyword evidence="5" id="KW-0175">Coiled coil</keyword>